<protein>
    <submittedName>
        <fullName evidence="2">Methenyltetrahydrofolate cyclohydrolase</fullName>
    </submittedName>
</protein>
<comment type="caution">
    <text evidence="2">The sequence shown here is derived from an EMBL/GenBank/DDBJ whole genome shotgun (WGS) entry which is preliminary data.</text>
</comment>
<dbReference type="SUPFAM" id="SSF101262">
    <property type="entry name" value="Methenyltetrahydrofolate cyclohydrolase-like"/>
    <property type="match status" value="1"/>
</dbReference>
<dbReference type="InterPro" id="IPR007044">
    <property type="entry name" value="Cyclodeamin/CycHdrlase"/>
</dbReference>
<accession>A0A6L6YIJ4</accession>
<reference evidence="2 3" key="1">
    <citation type="submission" date="2019-12" db="EMBL/GenBank/DDBJ databases">
        <title>Microbes associate with the intestines of laboratory mice.</title>
        <authorList>
            <person name="Navarre W."/>
            <person name="Wong E."/>
        </authorList>
    </citation>
    <scope>NUCLEOTIDE SEQUENCE [LARGE SCALE GENOMIC DNA]</scope>
    <source>
        <strain evidence="2 3">NM82_D38</strain>
    </source>
</reference>
<keyword evidence="2" id="KW-0378">Hydrolase</keyword>
<organism evidence="2 3">
    <name type="scientific">Parasutterella muris</name>
    <dbReference type="NCBI Taxonomy" id="2565572"/>
    <lineage>
        <taxon>Bacteria</taxon>
        <taxon>Pseudomonadati</taxon>
        <taxon>Pseudomonadota</taxon>
        <taxon>Betaproteobacteria</taxon>
        <taxon>Burkholderiales</taxon>
        <taxon>Sutterellaceae</taxon>
        <taxon>Parasutterella</taxon>
    </lineage>
</organism>
<name>A0A6L6YIJ4_9BURK</name>
<dbReference type="AlphaFoldDB" id="A0A6L6YIJ4"/>
<dbReference type="Gene3D" id="1.20.120.680">
    <property type="entry name" value="Formiminotetrahydrofolate cyclodeaminase monomer, up-and-down helical bundle"/>
    <property type="match status" value="1"/>
</dbReference>
<keyword evidence="3" id="KW-1185">Reference proteome</keyword>
<dbReference type="Pfam" id="PF04961">
    <property type="entry name" value="FTCD_C"/>
    <property type="match status" value="1"/>
</dbReference>
<evidence type="ECO:0000313" key="2">
    <source>
        <dbReference type="EMBL" id="MVX56569.1"/>
    </source>
</evidence>
<dbReference type="OrthoDB" id="7959174at2"/>
<proteinExistence type="predicted"/>
<dbReference type="GO" id="GO:0016787">
    <property type="term" value="F:hydrolase activity"/>
    <property type="evidence" value="ECO:0007669"/>
    <property type="project" value="UniProtKB-KW"/>
</dbReference>
<gene>
    <name evidence="2" type="ORF">E5987_05010</name>
</gene>
<dbReference type="InterPro" id="IPR036178">
    <property type="entry name" value="Formintransfe-cycloase-like_sf"/>
</dbReference>
<evidence type="ECO:0000259" key="1">
    <source>
        <dbReference type="Pfam" id="PF04961"/>
    </source>
</evidence>
<sequence length="212" mass="22627">MNPINNLTDLTVTEFCEVTASEAPTPGGGSISALSGALAASLAEMVANLSLPKDGSPSPEFLAIKEKANSLQSRLLILVEKDAASFDSVMAAFKLPKATEEEKLQRKEKIQEALKLASKVPLEVALVSTEIFELIPTLLEGNQNAITDAMIAAMNARNAVLGALLNARINLGSIKDDAYVKAALRNIEESEKMARESEEALLAIGYKKLSKE</sequence>
<dbReference type="RefSeq" id="WP_160335001.1">
    <property type="nucleotide sequence ID" value="NZ_WSRP01000012.1"/>
</dbReference>
<feature type="domain" description="Cyclodeaminase/cyclohydrolase" evidence="1">
    <location>
        <begin position="11"/>
        <end position="188"/>
    </location>
</feature>
<dbReference type="EMBL" id="WSRP01000012">
    <property type="protein sequence ID" value="MVX56569.1"/>
    <property type="molecule type" value="Genomic_DNA"/>
</dbReference>
<evidence type="ECO:0000313" key="3">
    <source>
        <dbReference type="Proteomes" id="UP000472580"/>
    </source>
</evidence>
<dbReference type="Proteomes" id="UP000472580">
    <property type="component" value="Unassembled WGS sequence"/>
</dbReference>